<dbReference type="EMBL" id="HBUE01271101">
    <property type="protein sequence ID" value="CAG6563984.1"/>
    <property type="molecule type" value="Transcribed_RNA"/>
</dbReference>
<evidence type="ECO:0000256" key="4">
    <source>
        <dbReference type="ARBA" id="ARBA00022771"/>
    </source>
</evidence>
<dbReference type="PANTHER" id="PTHR24406">
    <property type="entry name" value="TRANSCRIPTIONAL REPRESSOR CTCFL-RELATED"/>
    <property type="match status" value="1"/>
</dbReference>
<reference evidence="9" key="1">
    <citation type="submission" date="2021-05" db="EMBL/GenBank/DDBJ databases">
        <authorList>
            <person name="Alioto T."/>
            <person name="Alioto T."/>
            <person name="Gomez Garrido J."/>
        </authorList>
    </citation>
    <scope>NUCLEOTIDE SEQUENCE</scope>
</reference>
<evidence type="ECO:0000256" key="3">
    <source>
        <dbReference type="ARBA" id="ARBA00022737"/>
    </source>
</evidence>
<keyword evidence="3" id="KW-0677">Repeat</keyword>
<evidence type="ECO:0000256" key="5">
    <source>
        <dbReference type="ARBA" id="ARBA00022833"/>
    </source>
</evidence>
<evidence type="ECO:0000259" key="8">
    <source>
        <dbReference type="PROSITE" id="PS50157"/>
    </source>
</evidence>
<comment type="subcellular location">
    <subcellularLocation>
        <location evidence="1">Nucleus</location>
    </subcellularLocation>
</comment>
<keyword evidence="2" id="KW-0479">Metal-binding</keyword>
<dbReference type="InterPro" id="IPR013087">
    <property type="entry name" value="Znf_C2H2_type"/>
</dbReference>
<dbReference type="AlphaFoldDB" id="A0A8D8IZZ2"/>
<dbReference type="InterPro" id="IPR050888">
    <property type="entry name" value="ZnF_C2H2-type_TF"/>
</dbReference>
<dbReference type="GO" id="GO:0008270">
    <property type="term" value="F:zinc ion binding"/>
    <property type="evidence" value="ECO:0007669"/>
    <property type="project" value="UniProtKB-KW"/>
</dbReference>
<sequence>MMSSPAINKHDNAALARNYIRALHLTPMCRFCFREGAEAKLSRISDSPLRDAVHEMFPPSLYGLTEEELPDWFCGVCRRSLNSSKKLQKRAIFSQLKVEKEETVRKRSVDMATVVPTPIGRKVTKQRLSFSACVLTPVRKDCGEELDEIVDDKRVPDNLTRTLSQEEQLSSCSIARTNSEEDFPISLLDPSNPCPHCRLLFATGQQVGWHTRVHTGRGLLRCRLCPQKLAKVSVYLRHVTRQHAAIRRTQCALCDESFGGSCRVVHEQRHERTRMKYACSFCPLIFNRFKGLRQHRQQMHNDWRLMCRSGCSVTTDE</sequence>
<dbReference type="InterPro" id="IPR036236">
    <property type="entry name" value="Znf_C2H2_sf"/>
</dbReference>
<evidence type="ECO:0000256" key="6">
    <source>
        <dbReference type="ARBA" id="ARBA00023242"/>
    </source>
</evidence>
<dbReference type="SMART" id="SM00355">
    <property type="entry name" value="ZnF_C2H2"/>
    <property type="match status" value="4"/>
</dbReference>
<accession>A0A8D8IZZ2</accession>
<dbReference type="EMBL" id="HBUE01036013">
    <property type="protein sequence ID" value="CAG6458758.1"/>
    <property type="molecule type" value="Transcribed_RNA"/>
</dbReference>
<protein>
    <submittedName>
        <fullName evidence="9">Zinc finger protein 358</fullName>
    </submittedName>
</protein>
<dbReference type="PROSITE" id="PS00028">
    <property type="entry name" value="ZINC_FINGER_C2H2_1"/>
    <property type="match status" value="3"/>
</dbReference>
<organism evidence="9">
    <name type="scientific">Culex pipiens</name>
    <name type="common">House mosquito</name>
    <dbReference type="NCBI Taxonomy" id="7175"/>
    <lineage>
        <taxon>Eukaryota</taxon>
        <taxon>Metazoa</taxon>
        <taxon>Ecdysozoa</taxon>
        <taxon>Arthropoda</taxon>
        <taxon>Hexapoda</taxon>
        <taxon>Insecta</taxon>
        <taxon>Pterygota</taxon>
        <taxon>Neoptera</taxon>
        <taxon>Endopterygota</taxon>
        <taxon>Diptera</taxon>
        <taxon>Nematocera</taxon>
        <taxon>Culicoidea</taxon>
        <taxon>Culicidae</taxon>
        <taxon>Culicinae</taxon>
        <taxon>Culicini</taxon>
        <taxon>Culex</taxon>
        <taxon>Culex</taxon>
    </lineage>
</organism>
<evidence type="ECO:0000256" key="2">
    <source>
        <dbReference type="ARBA" id="ARBA00022723"/>
    </source>
</evidence>
<dbReference type="PROSITE" id="PS50157">
    <property type="entry name" value="ZINC_FINGER_C2H2_2"/>
    <property type="match status" value="1"/>
</dbReference>
<keyword evidence="6" id="KW-0539">Nucleus</keyword>
<name>A0A8D8IZZ2_CULPI</name>
<evidence type="ECO:0000256" key="7">
    <source>
        <dbReference type="PROSITE-ProRule" id="PRU00042"/>
    </source>
</evidence>
<evidence type="ECO:0000313" key="9">
    <source>
        <dbReference type="EMBL" id="CAG6563984.1"/>
    </source>
</evidence>
<dbReference type="Gene3D" id="3.30.160.60">
    <property type="entry name" value="Classic Zinc Finger"/>
    <property type="match status" value="1"/>
</dbReference>
<dbReference type="GO" id="GO:0005634">
    <property type="term" value="C:nucleus"/>
    <property type="evidence" value="ECO:0007669"/>
    <property type="project" value="UniProtKB-SubCell"/>
</dbReference>
<keyword evidence="5" id="KW-0862">Zinc</keyword>
<evidence type="ECO:0000256" key="1">
    <source>
        <dbReference type="ARBA" id="ARBA00004123"/>
    </source>
</evidence>
<keyword evidence="4 7" id="KW-0863">Zinc-finger</keyword>
<dbReference type="EMBL" id="HBUE01165798">
    <property type="protein sequence ID" value="CAG6512523.1"/>
    <property type="molecule type" value="Transcribed_RNA"/>
</dbReference>
<feature type="domain" description="C2H2-type" evidence="8">
    <location>
        <begin position="277"/>
        <end position="305"/>
    </location>
</feature>
<proteinExistence type="predicted"/>
<dbReference type="SUPFAM" id="SSF57667">
    <property type="entry name" value="beta-beta-alpha zinc fingers"/>
    <property type="match status" value="1"/>
</dbReference>